<dbReference type="FunFam" id="3.30.160.60:FF:000100">
    <property type="entry name" value="Zinc finger 45-like"/>
    <property type="match status" value="1"/>
</dbReference>
<feature type="domain" description="C2H2-type" evidence="12">
    <location>
        <begin position="25"/>
        <end position="52"/>
    </location>
</feature>
<proteinExistence type="inferred from homology"/>
<feature type="domain" description="C2H2-type" evidence="12">
    <location>
        <begin position="144"/>
        <end position="174"/>
    </location>
</feature>
<evidence type="ECO:0000256" key="9">
    <source>
        <dbReference type="ARBA" id="ARBA00023242"/>
    </source>
</evidence>
<dbReference type="InterPro" id="IPR052797">
    <property type="entry name" value="RegFact_GeneExpr_CellDeath"/>
</dbReference>
<keyword evidence="6" id="KW-0805">Transcription regulation</keyword>
<feature type="domain" description="C2H2-type" evidence="12">
    <location>
        <begin position="81"/>
        <end position="108"/>
    </location>
</feature>
<keyword evidence="2" id="KW-0479">Metal-binding</keyword>
<dbReference type="Pfam" id="PF00096">
    <property type="entry name" value="zf-C2H2"/>
    <property type="match status" value="4"/>
</dbReference>
<evidence type="ECO:0000313" key="13">
    <source>
        <dbReference type="EMBL" id="CAL4140805.1"/>
    </source>
</evidence>
<evidence type="ECO:0000256" key="11">
    <source>
        <dbReference type="SAM" id="MobiDB-lite"/>
    </source>
</evidence>
<dbReference type="PROSITE" id="PS50157">
    <property type="entry name" value="ZINC_FINGER_C2H2_2"/>
    <property type="match status" value="6"/>
</dbReference>
<dbReference type="GO" id="GO:0008270">
    <property type="term" value="F:zinc ion binding"/>
    <property type="evidence" value="ECO:0007669"/>
    <property type="project" value="UniProtKB-KW"/>
</dbReference>
<evidence type="ECO:0000256" key="4">
    <source>
        <dbReference type="ARBA" id="ARBA00022771"/>
    </source>
</evidence>
<accession>A0AAV2RUK0</accession>
<dbReference type="FunFam" id="3.30.160.60:FF:002343">
    <property type="entry name" value="Zinc finger protein 33A"/>
    <property type="match status" value="1"/>
</dbReference>
<keyword evidence="14" id="KW-1185">Reference proteome</keyword>
<keyword evidence="5" id="KW-0862">Zinc</keyword>
<feature type="non-terminal residue" evidence="13">
    <location>
        <position position="428"/>
    </location>
</feature>
<sequence>QCDKSFARKNHLDRHIMTHTGEKPYQCSQCDKSFAIRRNRERHFKIHAGENLYQCSQCGETFLKKRDHQRHLKTHFGEKTYNCIQCDKEFSRNSSLQRHIRIHMGERQYECSHCNKSFSKDIHLKKHINEQHEGTINIISNNKTECSEPNCHETFYHHNQLFQHLKQKHDSNIQSTKLNFTSEKEFLTWKEEEESNIFAYYSKVSSTKKSNRGYCMYYQCQKNGSSRPHRRKGVIPRKSERRNKKGTIKRDMFCPSKLICKVNKTGEFSVTYIQTHSHILQFKDTVHHPIPSKIIQRIKQKLHLGDSVNHIHKDLHELKDSQENQEESDNNQLKRSVSKRQIKRIECEMKMDQCEYTNDDGFIKPNVQELQRENLDPMSLYKVLEEEDFIVEPQDNNDNIPINEEPPTFYKTETVEEDCIVEPHDSND</sequence>
<comment type="caution">
    <text evidence="13">The sequence shown here is derived from an EMBL/GenBank/DDBJ whole genome shotgun (WGS) entry which is preliminary data.</text>
</comment>
<name>A0AAV2RUK0_MEGNR</name>
<evidence type="ECO:0000256" key="5">
    <source>
        <dbReference type="ARBA" id="ARBA00022833"/>
    </source>
</evidence>
<dbReference type="InterPro" id="IPR013087">
    <property type="entry name" value="Znf_C2H2_type"/>
</dbReference>
<keyword evidence="7" id="KW-0238">DNA-binding</keyword>
<evidence type="ECO:0000256" key="2">
    <source>
        <dbReference type="ARBA" id="ARBA00022723"/>
    </source>
</evidence>
<keyword evidence="4 10" id="KW-0863">Zinc-finger</keyword>
<feature type="domain" description="C2H2-type" evidence="12">
    <location>
        <begin position="53"/>
        <end position="80"/>
    </location>
</feature>
<feature type="domain" description="C2H2-type" evidence="12">
    <location>
        <begin position="1"/>
        <end position="24"/>
    </location>
</feature>
<feature type="compositionally biased region" description="Basic residues" evidence="11">
    <location>
        <begin position="227"/>
        <end position="246"/>
    </location>
</feature>
<dbReference type="AlphaFoldDB" id="A0AAV2RUK0"/>
<dbReference type="PANTHER" id="PTHR33936">
    <property type="entry name" value="PROTEIN CBG17840"/>
    <property type="match status" value="1"/>
</dbReference>
<organism evidence="13 14">
    <name type="scientific">Meganyctiphanes norvegica</name>
    <name type="common">Northern krill</name>
    <name type="synonym">Thysanopoda norvegica</name>
    <dbReference type="NCBI Taxonomy" id="48144"/>
    <lineage>
        <taxon>Eukaryota</taxon>
        <taxon>Metazoa</taxon>
        <taxon>Ecdysozoa</taxon>
        <taxon>Arthropoda</taxon>
        <taxon>Crustacea</taxon>
        <taxon>Multicrustacea</taxon>
        <taxon>Malacostraca</taxon>
        <taxon>Eumalacostraca</taxon>
        <taxon>Eucarida</taxon>
        <taxon>Euphausiacea</taxon>
        <taxon>Euphausiidae</taxon>
        <taxon>Meganyctiphanes</taxon>
    </lineage>
</organism>
<dbReference type="Proteomes" id="UP001497623">
    <property type="component" value="Unassembled WGS sequence"/>
</dbReference>
<evidence type="ECO:0000313" key="14">
    <source>
        <dbReference type="Proteomes" id="UP001497623"/>
    </source>
</evidence>
<dbReference type="EMBL" id="CAXKWB010032236">
    <property type="protein sequence ID" value="CAL4140805.1"/>
    <property type="molecule type" value="Genomic_DNA"/>
</dbReference>
<evidence type="ECO:0000256" key="10">
    <source>
        <dbReference type="PROSITE-ProRule" id="PRU00042"/>
    </source>
</evidence>
<keyword evidence="9" id="KW-0539">Nucleus</keyword>
<evidence type="ECO:0000256" key="8">
    <source>
        <dbReference type="ARBA" id="ARBA00023163"/>
    </source>
</evidence>
<gene>
    <name evidence="13" type="ORF">MNOR_LOCUS28748</name>
</gene>
<feature type="region of interest" description="Disordered" evidence="11">
    <location>
        <begin position="224"/>
        <end position="246"/>
    </location>
</feature>
<evidence type="ECO:0000256" key="1">
    <source>
        <dbReference type="ARBA" id="ARBA00006991"/>
    </source>
</evidence>
<comment type="similarity">
    <text evidence="1">Belongs to the krueppel C2H2-type zinc-finger protein family.</text>
</comment>
<feature type="domain" description="C2H2-type" evidence="12">
    <location>
        <begin position="109"/>
        <end position="137"/>
    </location>
</feature>
<evidence type="ECO:0000256" key="6">
    <source>
        <dbReference type="ARBA" id="ARBA00023015"/>
    </source>
</evidence>
<evidence type="ECO:0000256" key="7">
    <source>
        <dbReference type="ARBA" id="ARBA00023125"/>
    </source>
</evidence>
<dbReference type="SUPFAM" id="SSF57667">
    <property type="entry name" value="beta-beta-alpha zinc fingers"/>
    <property type="match status" value="3"/>
</dbReference>
<protein>
    <recommendedName>
        <fullName evidence="12">C2H2-type domain-containing protein</fullName>
    </recommendedName>
</protein>
<dbReference type="Gene3D" id="3.30.160.60">
    <property type="entry name" value="Classic Zinc Finger"/>
    <property type="match status" value="5"/>
</dbReference>
<dbReference type="InterPro" id="IPR036236">
    <property type="entry name" value="Znf_C2H2_sf"/>
</dbReference>
<reference evidence="13 14" key="1">
    <citation type="submission" date="2024-05" db="EMBL/GenBank/DDBJ databases">
        <authorList>
            <person name="Wallberg A."/>
        </authorList>
    </citation>
    <scope>NUCLEOTIDE SEQUENCE [LARGE SCALE GENOMIC DNA]</scope>
</reference>
<dbReference type="GO" id="GO:0006355">
    <property type="term" value="P:regulation of DNA-templated transcription"/>
    <property type="evidence" value="ECO:0007669"/>
    <property type="project" value="UniProtKB-ARBA"/>
</dbReference>
<keyword evidence="3" id="KW-0677">Repeat</keyword>
<dbReference type="PROSITE" id="PS00028">
    <property type="entry name" value="ZINC_FINGER_C2H2_1"/>
    <property type="match status" value="5"/>
</dbReference>
<dbReference type="PANTHER" id="PTHR33936:SF25">
    <property type="entry name" value="C2H2-TYPE DOMAIN-CONTAINING PROTEIN"/>
    <property type="match status" value="1"/>
</dbReference>
<dbReference type="FunFam" id="3.30.160.60:FF:000608">
    <property type="entry name" value="zinc finger protein 286A isoform X1"/>
    <property type="match status" value="1"/>
</dbReference>
<dbReference type="SMART" id="SM00355">
    <property type="entry name" value="ZnF_C2H2"/>
    <property type="match status" value="6"/>
</dbReference>
<feature type="non-terminal residue" evidence="13">
    <location>
        <position position="1"/>
    </location>
</feature>
<dbReference type="GO" id="GO:0003677">
    <property type="term" value="F:DNA binding"/>
    <property type="evidence" value="ECO:0007669"/>
    <property type="project" value="UniProtKB-KW"/>
</dbReference>
<evidence type="ECO:0000256" key="3">
    <source>
        <dbReference type="ARBA" id="ARBA00022737"/>
    </source>
</evidence>
<keyword evidence="8" id="KW-0804">Transcription</keyword>
<evidence type="ECO:0000259" key="12">
    <source>
        <dbReference type="PROSITE" id="PS50157"/>
    </source>
</evidence>